<feature type="chain" id="PRO_5003435421" description="CFEM domain-containing protein" evidence="12">
    <location>
        <begin position="20"/>
        <end position="231"/>
    </location>
</feature>
<dbReference type="Pfam" id="PF05730">
    <property type="entry name" value="CFEM"/>
    <property type="match status" value="1"/>
</dbReference>
<reference evidence="14 15" key="1">
    <citation type="journal article" date="2011" name="Nat. Biotechnol.">
        <title>Comparative genomic analysis of the thermophilic biomass-degrading fungi Myceliophthora thermophila and Thielavia terrestris.</title>
        <authorList>
            <person name="Berka R.M."/>
            <person name="Grigoriev I.V."/>
            <person name="Otillar R."/>
            <person name="Salamov A."/>
            <person name="Grimwood J."/>
            <person name="Reid I."/>
            <person name="Ishmael N."/>
            <person name="John T."/>
            <person name="Darmond C."/>
            <person name="Moisan M.-C."/>
            <person name="Henrissat B."/>
            <person name="Coutinho P.M."/>
            <person name="Lombard V."/>
            <person name="Natvig D.O."/>
            <person name="Lindquist E."/>
            <person name="Schmutz J."/>
            <person name="Lucas S."/>
            <person name="Harris P."/>
            <person name="Powlowski J."/>
            <person name="Bellemare A."/>
            <person name="Taylor D."/>
            <person name="Butler G."/>
            <person name="de Vries R.P."/>
            <person name="Allijn I.E."/>
            <person name="van den Brink J."/>
            <person name="Ushinsky S."/>
            <person name="Storms R."/>
            <person name="Powell A.J."/>
            <person name="Paulsen I.T."/>
            <person name="Elbourne L.D.H."/>
            <person name="Baker S.E."/>
            <person name="Magnuson J."/>
            <person name="LaBoissiere S."/>
            <person name="Clutterbuck A.J."/>
            <person name="Martinez D."/>
            <person name="Wogulis M."/>
            <person name="de Leon A.L."/>
            <person name="Rey M.W."/>
            <person name="Tsang A."/>
        </authorList>
    </citation>
    <scope>NUCLEOTIDE SEQUENCE [LARGE SCALE GENOMIC DNA]</scope>
    <source>
        <strain evidence="15">ATCC 42464 / BCRC 31852 / DSM 1799</strain>
    </source>
</reference>
<evidence type="ECO:0000256" key="12">
    <source>
        <dbReference type="SAM" id="SignalP"/>
    </source>
</evidence>
<dbReference type="OrthoDB" id="3767534at2759"/>
<dbReference type="STRING" id="573729.G2QAL0"/>
<gene>
    <name evidence="14" type="ORF">MYCTH_2301910</name>
</gene>
<dbReference type="InParanoid" id="G2QAL0"/>
<evidence type="ECO:0000259" key="13">
    <source>
        <dbReference type="PROSITE" id="PS52012"/>
    </source>
</evidence>
<feature type="signal peptide" evidence="12">
    <location>
        <begin position="1"/>
        <end position="19"/>
    </location>
</feature>
<evidence type="ECO:0000313" key="14">
    <source>
        <dbReference type="EMBL" id="AEO56706.1"/>
    </source>
</evidence>
<keyword evidence="11" id="KW-0812">Transmembrane</keyword>
<comment type="similarity">
    <text evidence="3">Belongs to the RBT5 family.</text>
</comment>
<accession>G2QAL0</accession>
<dbReference type="VEuPathDB" id="FungiDB:MYCTH_2301910"/>
<comment type="subcellular location">
    <subcellularLocation>
        <location evidence="1">Membrane</location>
        <topology evidence="1">Lipid-anchor</topology>
        <topology evidence="1">GPI-anchor</topology>
    </subcellularLocation>
    <subcellularLocation>
        <location evidence="2">Secreted</location>
    </subcellularLocation>
</comment>
<dbReference type="GO" id="GO:0005576">
    <property type="term" value="C:extracellular region"/>
    <property type="evidence" value="ECO:0007669"/>
    <property type="project" value="UniProtKB-SubCell"/>
</dbReference>
<feature type="transmembrane region" description="Helical" evidence="11">
    <location>
        <begin position="206"/>
        <end position="230"/>
    </location>
</feature>
<evidence type="ECO:0000256" key="11">
    <source>
        <dbReference type="SAM" id="Phobius"/>
    </source>
</evidence>
<evidence type="ECO:0000256" key="7">
    <source>
        <dbReference type="ARBA" id="ARBA00023157"/>
    </source>
</evidence>
<feature type="region of interest" description="Disordered" evidence="10">
    <location>
        <begin position="86"/>
        <end position="204"/>
    </location>
</feature>
<keyword evidence="6 12" id="KW-0732">Signal</keyword>
<keyword evidence="8" id="KW-0449">Lipoprotein</keyword>
<dbReference type="SMART" id="SM00747">
    <property type="entry name" value="CFEM"/>
    <property type="match status" value="1"/>
</dbReference>
<dbReference type="InterPro" id="IPR008427">
    <property type="entry name" value="Extracellular_membr_CFEM_dom"/>
</dbReference>
<evidence type="ECO:0000313" key="15">
    <source>
        <dbReference type="Proteomes" id="UP000007322"/>
    </source>
</evidence>
<dbReference type="KEGG" id="mtm:MYCTH_2301910"/>
<keyword evidence="5" id="KW-0325">Glycoprotein</keyword>
<dbReference type="RefSeq" id="XP_003661951.1">
    <property type="nucleotide sequence ID" value="XM_003661903.1"/>
</dbReference>
<dbReference type="GO" id="GO:0046872">
    <property type="term" value="F:metal ion binding"/>
    <property type="evidence" value="ECO:0007669"/>
    <property type="project" value="UniProtKB-UniRule"/>
</dbReference>
<feature type="compositionally biased region" description="Acidic residues" evidence="10">
    <location>
        <begin position="90"/>
        <end position="105"/>
    </location>
</feature>
<keyword evidence="9" id="KW-0408">Iron</keyword>
<feature type="compositionally biased region" description="Low complexity" evidence="10">
    <location>
        <begin position="171"/>
        <end position="186"/>
    </location>
</feature>
<keyword evidence="4" id="KW-0964">Secreted</keyword>
<feature type="disulfide bond" evidence="9">
    <location>
        <begin position="42"/>
        <end position="49"/>
    </location>
</feature>
<evidence type="ECO:0000256" key="6">
    <source>
        <dbReference type="ARBA" id="ARBA00022729"/>
    </source>
</evidence>
<organism evidence="14 15">
    <name type="scientific">Thermothelomyces thermophilus (strain ATCC 42464 / BCRC 31852 / DSM 1799)</name>
    <name type="common">Sporotrichum thermophile</name>
    <dbReference type="NCBI Taxonomy" id="573729"/>
    <lineage>
        <taxon>Eukaryota</taxon>
        <taxon>Fungi</taxon>
        <taxon>Dikarya</taxon>
        <taxon>Ascomycota</taxon>
        <taxon>Pezizomycotina</taxon>
        <taxon>Sordariomycetes</taxon>
        <taxon>Sordariomycetidae</taxon>
        <taxon>Sordariales</taxon>
        <taxon>Chaetomiaceae</taxon>
        <taxon>Thermothelomyces</taxon>
    </lineage>
</organism>
<sequence length="231" mass="22536">MKYTSAVLALAAATATATAQDISIFPECSMPCIIDAVGKTSCELTDFACVCKNMDSIKQGATSCVVDKCGIDVALNEVLPATEQFCADVGDGDGDGDDGEGEGDGGSESSSAPAPPATSTTTTTLVTSTTKAPEEPSPSATEAPGGGGDEDDGDDGDDDEDDGDDGEDEPTGTTSSPGSIITSEPTGSAIPSGGDDEDTPPATSSIATAGAAVVGAMGSFGMMLLGAVAAL</sequence>
<keyword evidence="11" id="KW-1133">Transmembrane helix</keyword>
<evidence type="ECO:0000256" key="3">
    <source>
        <dbReference type="ARBA" id="ARBA00010031"/>
    </source>
</evidence>
<dbReference type="AlphaFoldDB" id="G2QAL0"/>
<proteinExistence type="inferred from homology"/>
<name>G2QAL0_THET4</name>
<evidence type="ECO:0000256" key="4">
    <source>
        <dbReference type="ARBA" id="ARBA00022525"/>
    </source>
</evidence>
<keyword evidence="9" id="KW-0479">Metal-binding</keyword>
<evidence type="ECO:0000256" key="8">
    <source>
        <dbReference type="ARBA" id="ARBA00023288"/>
    </source>
</evidence>
<keyword evidence="7 9" id="KW-1015">Disulfide bond</keyword>
<dbReference type="GeneID" id="11510756"/>
<dbReference type="GO" id="GO:0098552">
    <property type="term" value="C:side of membrane"/>
    <property type="evidence" value="ECO:0007669"/>
    <property type="project" value="UniProtKB-KW"/>
</dbReference>
<dbReference type="PROSITE" id="PS52012">
    <property type="entry name" value="CFEM"/>
    <property type="match status" value="1"/>
</dbReference>
<comment type="caution">
    <text evidence="9">Lacks conserved residue(s) required for the propagation of feature annotation.</text>
</comment>
<feature type="binding site" description="axial binding residue" evidence="9">
    <location>
        <position position="46"/>
    </location>
    <ligand>
        <name>heme</name>
        <dbReference type="ChEBI" id="CHEBI:30413"/>
    </ligand>
    <ligandPart>
        <name>Fe</name>
        <dbReference type="ChEBI" id="CHEBI:18248"/>
    </ligandPart>
</feature>
<keyword evidence="9" id="KW-0349">Heme</keyword>
<dbReference type="EMBL" id="CP003003">
    <property type="protein sequence ID" value="AEO56706.1"/>
    <property type="molecule type" value="Genomic_DNA"/>
</dbReference>
<dbReference type="eggNOG" id="ENOG502SZ7B">
    <property type="taxonomic scope" value="Eukaryota"/>
</dbReference>
<protein>
    <recommendedName>
        <fullName evidence="13">CFEM domain-containing protein</fullName>
    </recommendedName>
</protein>
<keyword evidence="11" id="KW-0472">Membrane</keyword>
<dbReference type="HOGENOM" id="CLU_063084_5_1_1"/>
<dbReference type="OMA" id="CALPCID"/>
<evidence type="ECO:0000256" key="9">
    <source>
        <dbReference type="PROSITE-ProRule" id="PRU01356"/>
    </source>
</evidence>
<evidence type="ECO:0000256" key="10">
    <source>
        <dbReference type="SAM" id="MobiDB-lite"/>
    </source>
</evidence>
<keyword evidence="5" id="KW-0336">GPI-anchor</keyword>
<dbReference type="Proteomes" id="UP000007322">
    <property type="component" value="Chromosome 2"/>
</dbReference>
<feature type="domain" description="CFEM" evidence="13">
    <location>
        <begin position="1"/>
        <end position="113"/>
    </location>
</feature>
<evidence type="ECO:0000256" key="2">
    <source>
        <dbReference type="ARBA" id="ARBA00004613"/>
    </source>
</evidence>
<evidence type="ECO:0000256" key="5">
    <source>
        <dbReference type="ARBA" id="ARBA00022622"/>
    </source>
</evidence>
<keyword evidence="15" id="KW-1185">Reference proteome</keyword>
<feature type="compositionally biased region" description="Acidic residues" evidence="10">
    <location>
        <begin position="148"/>
        <end position="170"/>
    </location>
</feature>
<evidence type="ECO:0000256" key="1">
    <source>
        <dbReference type="ARBA" id="ARBA00004589"/>
    </source>
</evidence>
<feature type="compositionally biased region" description="Low complexity" evidence="10">
    <location>
        <begin position="107"/>
        <end position="130"/>
    </location>
</feature>